<dbReference type="PANTHER" id="PTHR43540">
    <property type="entry name" value="PEROXYUREIDOACRYLATE/UREIDOACRYLATE AMIDOHYDROLASE-RELATED"/>
    <property type="match status" value="1"/>
</dbReference>
<accession>A0A7G9FMD2</accession>
<dbReference type="KEGG" id="wcp:H9Q76_13565"/>
<gene>
    <name evidence="4" type="ORF">H9Q76_13565</name>
</gene>
<feature type="domain" description="Isochorismatase-like" evidence="3">
    <location>
        <begin position="4"/>
        <end position="178"/>
    </location>
</feature>
<dbReference type="RefSeq" id="WP_118734780.1">
    <property type="nucleotide sequence ID" value="NZ_CP060632.1"/>
</dbReference>
<evidence type="ECO:0000256" key="1">
    <source>
        <dbReference type="ARBA" id="ARBA00006336"/>
    </source>
</evidence>
<protein>
    <submittedName>
        <fullName evidence="4">Cysteine hydrolase</fullName>
    </submittedName>
</protein>
<dbReference type="Pfam" id="PF00857">
    <property type="entry name" value="Isochorismatase"/>
    <property type="match status" value="1"/>
</dbReference>
<keyword evidence="2 4" id="KW-0378">Hydrolase</keyword>
<dbReference type="InterPro" id="IPR050272">
    <property type="entry name" value="Isochorismatase-like_hydrls"/>
</dbReference>
<dbReference type="InterPro" id="IPR036380">
    <property type="entry name" value="Isochorismatase-like_sf"/>
</dbReference>
<proteinExistence type="inferred from homology"/>
<comment type="similarity">
    <text evidence="1">Belongs to the isochorismatase family.</text>
</comment>
<dbReference type="AlphaFoldDB" id="A0A7G9FMD2"/>
<sequence length="179" mass="19339">MRNILIVVDMQKDFVTGALASAEAQAILPEVKAKISEYDRAGKEIIFTRDTHGEDYMQTNEGKHLPVPHCIKGTDGWQICSELTDGVTSEYKTVDKPTFGFLGWKDVLASETADGSDLDIEMIGVCTDICVVSNALILKALYPEATVRVDAGCCAGVTPEAHAAALATMRSCQVDIIDK</sequence>
<evidence type="ECO:0000259" key="3">
    <source>
        <dbReference type="Pfam" id="PF00857"/>
    </source>
</evidence>
<dbReference type="PANTHER" id="PTHR43540:SF6">
    <property type="entry name" value="ISOCHORISMATASE-LIKE DOMAIN-CONTAINING PROTEIN"/>
    <property type="match status" value="1"/>
</dbReference>
<evidence type="ECO:0000313" key="4">
    <source>
        <dbReference type="EMBL" id="QNL99713.1"/>
    </source>
</evidence>
<dbReference type="InterPro" id="IPR000868">
    <property type="entry name" value="Isochorismatase-like_dom"/>
</dbReference>
<name>A0A7G9FMD2_9FIRM</name>
<reference evidence="4 5" key="1">
    <citation type="submission" date="2020-08" db="EMBL/GenBank/DDBJ databases">
        <authorList>
            <person name="Liu C."/>
            <person name="Sun Q."/>
        </authorList>
    </citation>
    <scope>NUCLEOTIDE SEQUENCE [LARGE SCALE GENOMIC DNA]</scope>
    <source>
        <strain evidence="4 5">NSJ-4</strain>
    </source>
</reference>
<dbReference type="SUPFAM" id="SSF52499">
    <property type="entry name" value="Isochorismatase-like hydrolases"/>
    <property type="match status" value="1"/>
</dbReference>
<dbReference type="EMBL" id="CP060632">
    <property type="protein sequence ID" value="QNL99713.1"/>
    <property type="molecule type" value="Genomic_DNA"/>
</dbReference>
<dbReference type="Gene3D" id="3.40.50.850">
    <property type="entry name" value="Isochorismatase-like"/>
    <property type="match status" value="1"/>
</dbReference>
<dbReference type="CDD" id="cd00431">
    <property type="entry name" value="cysteine_hydrolases"/>
    <property type="match status" value="1"/>
</dbReference>
<keyword evidence="5" id="KW-1185">Reference proteome</keyword>
<dbReference type="Proteomes" id="UP000515819">
    <property type="component" value="Chromosome"/>
</dbReference>
<organism evidence="4 5">
    <name type="scientific">Wujia chipingensis</name>
    <dbReference type="NCBI Taxonomy" id="2763670"/>
    <lineage>
        <taxon>Bacteria</taxon>
        <taxon>Bacillati</taxon>
        <taxon>Bacillota</taxon>
        <taxon>Clostridia</taxon>
        <taxon>Lachnospirales</taxon>
        <taxon>Lachnospiraceae</taxon>
        <taxon>Wujia</taxon>
    </lineage>
</organism>
<dbReference type="GO" id="GO:0016787">
    <property type="term" value="F:hydrolase activity"/>
    <property type="evidence" value="ECO:0007669"/>
    <property type="project" value="UniProtKB-KW"/>
</dbReference>
<evidence type="ECO:0000256" key="2">
    <source>
        <dbReference type="ARBA" id="ARBA00022801"/>
    </source>
</evidence>
<evidence type="ECO:0000313" key="5">
    <source>
        <dbReference type="Proteomes" id="UP000515819"/>
    </source>
</evidence>